<evidence type="ECO:0000256" key="12">
    <source>
        <dbReference type="ARBA" id="ARBA00023186"/>
    </source>
</evidence>
<dbReference type="AlphaFoldDB" id="A0A672GWQ1"/>
<comment type="similarity">
    <text evidence="2 14">Belongs to the small Tim family.</text>
</comment>
<keyword evidence="6" id="KW-0862">Zinc</keyword>
<comment type="subunit">
    <text evidence="14">Heterohexamer.</text>
</comment>
<dbReference type="Pfam" id="PF02953">
    <property type="entry name" value="zf-Tim10_DDP"/>
    <property type="match status" value="1"/>
</dbReference>
<keyword evidence="4" id="KW-0479">Metal-binding</keyword>
<name>A0A672GWQ1_SALFA</name>
<keyword evidence="12 14" id="KW-0143">Chaperone</keyword>
<evidence type="ECO:0000256" key="4">
    <source>
        <dbReference type="ARBA" id="ARBA00022723"/>
    </source>
</evidence>
<dbReference type="GO" id="GO:0005743">
    <property type="term" value="C:mitochondrial inner membrane"/>
    <property type="evidence" value="ECO:0007669"/>
    <property type="project" value="UniProtKB-SubCell"/>
</dbReference>
<keyword evidence="5 14" id="KW-0999">Mitochondrion inner membrane</keyword>
<evidence type="ECO:0000313" key="16">
    <source>
        <dbReference type="Ensembl" id="ENSSFAP00005022677.1"/>
    </source>
</evidence>
<keyword evidence="17" id="KW-1185">Reference proteome</keyword>
<dbReference type="InterPro" id="IPR004217">
    <property type="entry name" value="Tim10-like"/>
</dbReference>
<comment type="domain">
    <text evidence="14">The twin CX3C motif contains 4 conserved Cys residues that form 2 disulfide bonds in the mitochondrial intermembrane space.</text>
</comment>
<evidence type="ECO:0000256" key="5">
    <source>
        <dbReference type="ARBA" id="ARBA00022792"/>
    </source>
</evidence>
<dbReference type="GO" id="GO:0015031">
    <property type="term" value="P:protein transport"/>
    <property type="evidence" value="ECO:0007669"/>
    <property type="project" value="UniProtKB-KW"/>
</dbReference>
<dbReference type="OMA" id="VGENMQK"/>
<sequence length="88" mass="9988">MDPMKAQQLAAELEVEMMADMYNRMTNGCHRKCVPPHYKEAELTKGESVCLDRCVAKYLDLHERLGRKLTELSVQDEETMRKAAVGSG</sequence>
<evidence type="ECO:0000256" key="9">
    <source>
        <dbReference type="ARBA" id="ARBA00023128"/>
    </source>
</evidence>
<evidence type="ECO:0000256" key="14">
    <source>
        <dbReference type="RuleBase" id="RU367043"/>
    </source>
</evidence>
<gene>
    <name evidence="16" type="primary">timm10</name>
</gene>
<evidence type="ECO:0000256" key="10">
    <source>
        <dbReference type="ARBA" id="ARBA00023136"/>
    </source>
</evidence>
<dbReference type="InterPro" id="IPR035427">
    <property type="entry name" value="Tim10-like_dom_sf"/>
</dbReference>
<evidence type="ECO:0000256" key="8">
    <source>
        <dbReference type="ARBA" id="ARBA00023010"/>
    </source>
</evidence>
<evidence type="ECO:0000256" key="13">
    <source>
        <dbReference type="ARBA" id="ARBA00025311"/>
    </source>
</evidence>
<comment type="function">
    <text evidence="13">Mitochondrial intermembrane chaperone that participates in the import and insertion of multi-pass transmembrane proteins into the mitochondrial inner membrane. May also be required for the transfer of beta-barrel precursors from the TOM complex to the sorting and assembly machinery (SAM complex) of the outer membrane. Acts as a chaperone-like protein that protects the hydrophobic precursors from aggregation and guide them through the mitochondrial intermembrane space.</text>
</comment>
<dbReference type="InParanoid" id="A0A672GWQ1"/>
<dbReference type="RefSeq" id="XP_029950042.1">
    <property type="nucleotide sequence ID" value="XM_030094182.1"/>
</dbReference>
<keyword evidence="7 14" id="KW-0653">Protein transport</keyword>
<proteinExistence type="inferred from homology"/>
<dbReference type="Ensembl" id="ENSSFAT00005023619.1">
    <property type="protein sequence ID" value="ENSSFAP00005022677.1"/>
    <property type="gene ID" value="ENSSFAG00005011768.1"/>
</dbReference>
<dbReference type="OrthoDB" id="274922at2759"/>
<keyword evidence="10" id="KW-0472">Membrane</keyword>
<keyword evidence="3 14" id="KW-0813">Transport</keyword>
<dbReference type="FunFam" id="1.10.287.810:FF:000002">
    <property type="entry name" value="Mitochondrial import inner membrane translocase subunit tim10"/>
    <property type="match status" value="1"/>
</dbReference>
<dbReference type="GeneID" id="115390344"/>
<reference evidence="16" key="2">
    <citation type="submission" date="2025-08" db="UniProtKB">
        <authorList>
            <consortium name="Ensembl"/>
        </authorList>
    </citation>
    <scope>IDENTIFICATION</scope>
</reference>
<dbReference type="PANTHER" id="PTHR11038">
    <property type="entry name" value="MITOCHONDRIAL IMPORT INNER MEMBRANE TRANSLOCASE SUBUNIT TIM10"/>
    <property type="match status" value="1"/>
</dbReference>
<feature type="domain" description="Tim10-like" evidence="15">
    <location>
        <begin position="7"/>
        <end position="70"/>
    </location>
</feature>
<dbReference type="FunCoup" id="A0A672GWQ1">
    <property type="interactions" value="2053"/>
</dbReference>
<reference evidence="16" key="1">
    <citation type="submission" date="2019-06" db="EMBL/GenBank/DDBJ databases">
        <authorList>
            <consortium name="Wellcome Sanger Institute Data Sharing"/>
        </authorList>
    </citation>
    <scope>NUCLEOTIDE SEQUENCE [LARGE SCALE GENOMIC DNA]</scope>
</reference>
<organism evidence="16 17">
    <name type="scientific">Salarias fasciatus</name>
    <name type="common">Jewelled blenny</name>
    <name type="synonym">Blennius fasciatus</name>
    <dbReference type="NCBI Taxonomy" id="181472"/>
    <lineage>
        <taxon>Eukaryota</taxon>
        <taxon>Metazoa</taxon>
        <taxon>Chordata</taxon>
        <taxon>Craniata</taxon>
        <taxon>Vertebrata</taxon>
        <taxon>Euteleostomi</taxon>
        <taxon>Actinopterygii</taxon>
        <taxon>Neopterygii</taxon>
        <taxon>Teleostei</taxon>
        <taxon>Neoteleostei</taxon>
        <taxon>Acanthomorphata</taxon>
        <taxon>Ovalentaria</taxon>
        <taxon>Blenniimorphae</taxon>
        <taxon>Blenniiformes</taxon>
        <taxon>Blennioidei</taxon>
        <taxon>Blenniidae</taxon>
        <taxon>Salariinae</taxon>
        <taxon>Salarias</taxon>
    </lineage>
</organism>
<evidence type="ECO:0000256" key="6">
    <source>
        <dbReference type="ARBA" id="ARBA00022833"/>
    </source>
</evidence>
<evidence type="ECO:0000256" key="7">
    <source>
        <dbReference type="ARBA" id="ARBA00022927"/>
    </source>
</evidence>
<protein>
    <recommendedName>
        <fullName evidence="14">Mitochondrial import inner membrane translocase subunit</fullName>
    </recommendedName>
</protein>
<keyword evidence="11 14" id="KW-1015">Disulfide bond</keyword>
<dbReference type="GO" id="GO:0042719">
    <property type="term" value="C:mitochondrial intermembrane space chaperone complex"/>
    <property type="evidence" value="ECO:0007669"/>
    <property type="project" value="UniProtKB-ARBA"/>
</dbReference>
<dbReference type="CTD" id="26519"/>
<dbReference type="Proteomes" id="UP000472267">
    <property type="component" value="Chromosome 6"/>
</dbReference>
<evidence type="ECO:0000256" key="1">
    <source>
        <dbReference type="ARBA" id="ARBA00004137"/>
    </source>
</evidence>
<dbReference type="GO" id="GO:0045039">
    <property type="term" value="P:protein insertion into mitochondrial inner membrane"/>
    <property type="evidence" value="ECO:0007669"/>
    <property type="project" value="UniProtKB-ARBA"/>
</dbReference>
<dbReference type="Gene3D" id="1.10.287.810">
    <property type="entry name" value="Mitochondrial import inner membrane translocase subunit tim13 like domains"/>
    <property type="match status" value="1"/>
</dbReference>
<keyword evidence="9 14" id="KW-0496">Mitochondrion</keyword>
<evidence type="ECO:0000256" key="11">
    <source>
        <dbReference type="ARBA" id="ARBA00023157"/>
    </source>
</evidence>
<reference evidence="16" key="3">
    <citation type="submission" date="2025-09" db="UniProtKB">
        <authorList>
            <consortium name="Ensembl"/>
        </authorList>
    </citation>
    <scope>IDENTIFICATION</scope>
</reference>
<keyword evidence="8 14" id="KW-0811">Translocation</keyword>
<evidence type="ECO:0000259" key="15">
    <source>
        <dbReference type="Pfam" id="PF02953"/>
    </source>
</evidence>
<dbReference type="GO" id="GO:0046872">
    <property type="term" value="F:metal ion binding"/>
    <property type="evidence" value="ECO:0007669"/>
    <property type="project" value="UniProtKB-KW"/>
</dbReference>
<evidence type="ECO:0000256" key="3">
    <source>
        <dbReference type="ARBA" id="ARBA00022448"/>
    </source>
</evidence>
<comment type="function">
    <text evidence="14">Mitochondrial intermembrane chaperone that participates in the import and insertion of some multi-pass transmembrane proteins into the mitochondrial inner membrane. Also required for the transfer of beta-barrel precursors from the TOM complex to the sorting and assembly machinery (SAM complex) of the outer membrane. Acts as a chaperone-like protein that protects the hydrophobic precursors from aggregation and guide them through the mitochondrial intermembrane space.</text>
</comment>
<evidence type="ECO:0000313" key="17">
    <source>
        <dbReference type="Proteomes" id="UP000472267"/>
    </source>
</evidence>
<evidence type="ECO:0000256" key="2">
    <source>
        <dbReference type="ARBA" id="ARBA00006720"/>
    </source>
</evidence>
<accession>A0A672GWQ1</accession>
<comment type="subcellular location">
    <subcellularLocation>
        <location evidence="1 14">Mitochondrion inner membrane</location>
        <topology evidence="1 14">Peripheral membrane protein</topology>
        <orientation evidence="1 14">Intermembrane side</orientation>
    </subcellularLocation>
</comment>
<dbReference type="PANTHER" id="PTHR11038:SF16">
    <property type="entry name" value="MITOCHONDRIAL IMPORT INNER MEMBRANE TRANSLOCASE SUBUNIT TIM10"/>
    <property type="match status" value="1"/>
</dbReference>
<dbReference type="SUPFAM" id="SSF144122">
    <property type="entry name" value="Tim10-like"/>
    <property type="match status" value="1"/>
</dbReference>